<feature type="compositionally biased region" description="Low complexity" evidence="1">
    <location>
        <begin position="265"/>
        <end position="275"/>
    </location>
</feature>
<feature type="region of interest" description="Disordered" evidence="1">
    <location>
        <begin position="263"/>
        <end position="348"/>
    </location>
</feature>
<name>A0ABN6Y594_9MICO</name>
<accession>A0ABN6Y594</accession>
<dbReference type="EMBL" id="AP027732">
    <property type="protein sequence ID" value="BDZ51060.1"/>
    <property type="molecule type" value="Genomic_DNA"/>
</dbReference>
<evidence type="ECO:0000313" key="3">
    <source>
        <dbReference type="Proteomes" id="UP001321486"/>
    </source>
</evidence>
<keyword evidence="3" id="KW-1185">Reference proteome</keyword>
<feature type="compositionally biased region" description="Low complexity" evidence="1">
    <location>
        <begin position="337"/>
        <end position="348"/>
    </location>
</feature>
<gene>
    <name evidence="2" type="ORF">GCM10025867_33010</name>
</gene>
<protein>
    <recommendedName>
        <fullName evidence="4">DUF5666 domain-containing protein</fullName>
    </recommendedName>
</protein>
<evidence type="ECO:0000313" key="2">
    <source>
        <dbReference type="EMBL" id="BDZ51060.1"/>
    </source>
</evidence>
<evidence type="ECO:0000256" key="1">
    <source>
        <dbReference type="SAM" id="MobiDB-lite"/>
    </source>
</evidence>
<feature type="compositionally biased region" description="Pro residues" evidence="1">
    <location>
        <begin position="296"/>
        <end position="307"/>
    </location>
</feature>
<reference evidence="3" key="1">
    <citation type="journal article" date="2019" name="Int. J. Syst. Evol. Microbiol.">
        <title>The Global Catalogue of Microorganisms (GCM) 10K type strain sequencing project: providing services to taxonomists for standard genome sequencing and annotation.</title>
        <authorList>
            <consortium name="The Broad Institute Genomics Platform"/>
            <consortium name="The Broad Institute Genome Sequencing Center for Infectious Disease"/>
            <person name="Wu L."/>
            <person name="Ma J."/>
        </authorList>
    </citation>
    <scope>NUCLEOTIDE SEQUENCE [LARGE SCALE GENOMIC DNA]</scope>
    <source>
        <strain evidence="3">NBRC 108728</strain>
    </source>
</reference>
<sequence>MAMLKLSLPRVTRLFVPVLALALVAVGVGWIGPVSSASAAAPSSGRFTPVNTTRIFSGTVGTKPVVVPITGHGGISSAATAVVVNVEISTPTSTGYLRVTAAGSDPRVATQEFTKGQTISNLATVKLSGGKIQAKLSAGSAKVFMDVSGYYSTSSSASTYSPVTNFRLFGKKVGTTPVRVPIAGVGAVPSSATAVAVNTEVSTPTAAGYVRVTPYGQNPTVAAQVFTKGRTISNLVISKLSGGAVQVKLSAGSATVFMDVAGYYSPRRPAPSSSRSTRRVPTRVPCRPARGRSAWPEPPAYPAPPPASSSTRRWRPPPRPATSESRREEQTRRSRLRSSPLARPSPTW</sequence>
<proteinExistence type="predicted"/>
<dbReference type="Proteomes" id="UP001321486">
    <property type="component" value="Chromosome"/>
</dbReference>
<evidence type="ECO:0008006" key="4">
    <source>
        <dbReference type="Google" id="ProtNLM"/>
    </source>
</evidence>
<organism evidence="2 3">
    <name type="scientific">Frondihabitans sucicola</name>
    <dbReference type="NCBI Taxonomy" id="1268041"/>
    <lineage>
        <taxon>Bacteria</taxon>
        <taxon>Bacillati</taxon>
        <taxon>Actinomycetota</taxon>
        <taxon>Actinomycetes</taxon>
        <taxon>Micrococcales</taxon>
        <taxon>Microbacteriaceae</taxon>
        <taxon>Frondihabitans</taxon>
    </lineage>
</organism>